<dbReference type="Gene3D" id="2.40.160.210">
    <property type="entry name" value="Acyl-CoA thioesterase, double hotdog domain"/>
    <property type="match status" value="1"/>
</dbReference>
<dbReference type="Pfam" id="PF20789">
    <property type="entry name" value="4HBT_3C"/>
    <property type="match status" value="1"/>
</dbReference>
<comment type="caution">
    <text evidence="4">The sequence shown here is derived from an EMBL/GenBank/DDBJ whole genome shotgun (WGS) entry which is preliminary data.</text>
</comment>
<gene>
    <name evidence="4" type="ORF">B0T17DRAFT_621553</name>
</gene>
<organism evidence="4 5">
    <name type="scientific">Bombardia bombarda</name>
    <dbReference type="NCBI Taxonomy" id="252184"/>
    <lineage>
        <taxon>Eukaryota</taxon>
        <taxon>Fungi</taxon>
        <taxon>Dikarya</taxon>
        <taxon>Ascomycota</taxon>
        <taxon>Pezizomycotina</taxon>
        <taxon>Sordariomycetes</taxon>
        <taxon>Sordariomycetidae</taxon>
        <taxon>Sordariales</taxon>
        <taxon>Lasiosphaeriaceae</taxon>
        <taxon>Bombardia</taxon>
    </lineage>
</organism>
<dbReference type="PANTHER" id="PTHR11066:SF64">
    <property type="entry name" value="ACYL-COA THIOESTERASE (AFU_ORTHOLOGUE AFUA_1G12060)"/>
    <property type="match status" value="1"/>
</dbReference>
<dbReference type="GO" id="GO:0005782">
    <property type="term" value="C:peroxisomal matrix"/>
    <property type="evidence" value="ECO:0007669"/>
    <property type="project" value="UniProtKB-SubCell"/>
</dbReference>
<dbReference type="CDD" id="cd03444">
    <property type="entry name" value="Thioesterase_II_repeat1"/>
    <property type="match status" value="1"/>
</dbReference>
<evidence type="ECO:0000259" key="3">
    <source>
        <dbReference type="Pfam" id="PF20789"/>
    </source>
</evidence>
<comment type="similarity">
    <text evidence="1">Belongs to the C/M/P thioester hydrolase family.</text>
</comment>
<evidence type="ECO:0000256" key="1">
    <source>
        <dbReference type="ARBA" id="ARBA00006538"/>
    </source>
</evidence>
<dbReference type="GO" id="GO:0009062">
    <property type="term" value="P:fatty acid catabolic process"/>
    <property type="evidence" value="ECO:0007669"/>
    <property type="project" value="TreeGrafter"/>
</dbReference>
<dbReference type="InterPro" id="IPR003703">
    <property type="entry name" value="Acyl_CoA_thio"/>
</dbReference>
<reference evidence="4" key="1">
    <citation type="submission" date="2023-06" db="EMBL/GenBank/DDBJ databases">
        <title>Genome-scale phylogeny and comparative genomics of the fungal order Sordariales.</title>
        <authorList>
            <consortium name="Lawrence Berkeley National Laboratory"/>
            <person name="Hensen N."/>
            <person name="Bonometti L."/>
            <person name="Westerberg I."/>
            <person name="Brannstrom I.O."/>
            <person name="Guillou S."/>
            <person name="Cros-Aarteil S."/>
            <person name="Calhoun S."/>
            <person name="Haridas S."/>
            <person name="Kuo A."/>
            <person name="Mondo S."/>
            <person name="Pangilinan J."/>
            <person name="Riley R."/>
            <person name="LaButti K."/>
            <person name="Andreopoulos B."/>
            <person name="Lipzen A."/>
            <person name="Chen C."/>
            <person name="Yanf M."/>
            <person name="Daum C."/>
            <person name="Ng V."/>
            <person name="Clum A."/>
            <person name="Steindorff A."/>
            <person name="Ohm R."/>
            <person name="Martin F."/>
            <person name="Silar P."/>
            <person name="Natvig D."/>
            <person name="Lalanne C."/>
            <person name="Gautier V."/>
            <person name="Ament-velasquez S.L."/>
            <person name="Kruys A."/>
            <person name="Hutchinson M.I."/>
            <person name="Powell A.J."/>
            <person name="Barry K."/>
            <person name="Miller A.N."/>
            <person name="Grigoriev I.V."/>
            <person name="Debuchy R."/>
            <person name="Gladieux P."/>
            <person name="Thoren M.H."/>
            <person name="Johannesson H."/>
        </authorList>
    </citation>
    <scope>NUCLEOTIDE SEQUENCE</scope>
    <source>
        <strain evidence="4">SMH3391-2</strain>
    </source>
</reference>
<sequence length="366" mass="39586">MASKAKSRLSFQEMMHLVKLPPVPDSGSGSGSESGPPPPHRYMSTRAAYIPGAFDFGVADDVPRVHNAAFGGHVYAQAGLAACRAWSEIEDGKGVNKSEKLGLHTIHGYFTAIGLSDRPFIYTPDHFPIASLTNLNPPCFTALVSFKLAEPHSAGISIQEPSPFSPSRPELSSILSGRPPHAWPPAPPVDIDGMVSLMGTDVVGNFPCVDMKKVDMTGYNAPPKPVHERRELLLYRLLKPLPPSSSDDACWDANAHILVHAFAADRNGLLMAGNHLGLGWTMGKAASLSYSFVVHVNANEAVMECDESKGEWWVQEASFPRAAAGRGIVESKIWSPQGVHVATEYQDGLIRSFEDRPEKGKLMGRL</sequence>
<evidence type="ECO:0000313" key="4">
    <source>
        <dbReference type="EMBL" id="KAK0609762.1"/>
    </source>
</evidence>
<dbReference type="InterPro" id="IPR049450">
    <property type="entry name" value="ACOT8-like_C"/>
</dbReference>
<dbReference type="SUPFAM" id="SSF54637">
    <property type="entry name" value="Thioesterase/thiol ester dehydrase-isomerase"/>
    <property type="match status" value="2"/>
</dbReference>
<evidence type="ECO:0000256" key="2">
    <source>
        <dbReference type="SAM" id="MobiDB-lite"/>
    </source>
</evidence>
<feature type="compositionally biased region" description="Low complexity" evidence="2">
    <location>
        <begin position="25"/>
        <end position="34"/>
    </location>
</feature>
<accession>A0AA39W9N4</accession>
<protein>
    <submittedName>
        <fullName evidence="4">Thioesterase-like superfamily-domain-containing protein</fullName>
    </submittedName>
</protein>
<dbReference type="InterPro" id="IPR029069">
    <property type="entry name" value="HotDog_dom_sf"/>
</dbReference>
<evidence type="ECO:0000313" key="5">
    <source>
        <dbReference type="Proteomes" id="UP001174934"/>
    </source>
</evidence>
<dbReference type="PANTHER" id="PTHR11066">
    <property type="entry name" value="ACYL-COA THIOESTERASE"/>
    <property type="match status" value="1"/>
</dbReference>
<dbReference type="GO" id="GO:0006637">
    <property type="term" value="P:acyl-CoA metabolic process"/>
    <property type="evidence" value="ECO:0007669"/>
    <property type="project" value="InterPro"/>
</dbReference>
<dbReference type="Proteomes" id="UP001174934">
    <property type="component" value="Unassembled WGS sequence"/>
</dbReference>
<dbReference type="InterPro" id="IPR042171">
    <property type="entry name" value="Acyl-CoA_hotdog"/>
</dbReference>
<dbReference type="GO" id="GO:0047617">
    <property type="term" value="F:fatty acyl-CoA hydrolase activity"/>
    <property type="evidence" value="ECO:0007669"/>
    <property type="project" value="InterPro"/>
</dbReference>
<keyword evidence="5" id="KW-1185">Reference proteome</keyword>
<dbReference type="EMBL" id="JAULSR010000012">
    <property type="protein sequence ID" value="KAK0609762.1"/>
    <property type="molecule type" value="Genomic_DNA"/>
</dbReference>
<name>A0AA39W9N4_9PEZI</name>
<proteinExistence type="inferred from homology"/>
<feature type="domain" description="Acyl-CoA thioesterase-like C-terminal" evidence="3">
    <location>
        <begin position="271"/>
        <end position="349"/>
    </location>
</feature>
<dbReference type="AlphaFoldDB" id="A0AA39W9N4"/>
<feature type="region of interest" description="Disordered" evidence="2">
    <location>
        <begin position="21"/>
        <end position="42"/>
    </location>
</feature>